<dbReference type="InterPro" id="IPR028082">
    <property type="entry name" value="Peripla_BP_I"/>
</dbReference>
<dbReference type="PANTHER" id="PTHR30483">
    <property type="entry name" value="LEUCINE-SPECIFIC-BINDING PROTEIN"/>
    <property type="match status" value="1"/>
</dbReference>
<proteinExistence type="inferred from homology"/>
<protein>
    <recommendedName>
        <fullName evidence="4">Leucine-binding protein domain-containing protein</fullName>
    </recommendedName>
</protein>
<evidence type="ECO:0000256" key="2">
    <source>
        <dbReference type="ARBA" id="ARBA00022729"/>
    </source>
</evidence>
<feature type="region of interest" description="Disordered" evidence="3">
    <location>
        <begin position="512"/>
        <end position="555"/>
    </location>
</feature>
<keyword evidence="6" id="KW-1185">Reference proteome</keyword>
<evidence type="ECO:0000313" key="6">
    <source>
        <dbReference type="Proteomes" id="UP000249169"/>
    </source>
</evidence>
<evidence type="ECO:0000259" key="4">
    <source>
        <dbReference type="Pfam" id="PF13458"/>
    </source>
</evidence>
<dbReference type="Pfam" id="PF13458">
    <property type="entry name" value="Peripla_BP_6"/>
    <property type="match status" value="1"/>
</dbReference>
<dbReference type="InterPro" id="IPR028081">
    <property type="entry name" value="Leu-bd"/>
</dbReference>
<feature type="compositionally biased region" description="Acidic residues" evidence="3">
    <location>
        <begin position="516"/>
        <end position="544"/>
    </location>
</feature>
<dbReference type="Gene3D" id="3.40.50.2300">
    <property type="match status" value="2"/>
</dbReference>
<feature type="domain" description="Leucine-binding protein" evidence="4">
    <location>
        <begin position="103"/>
        <end position="445"/>
    </location>
</feature>
<dbReference type="SUPFAM" id="SSF53822">
    <property type="entry name" value="Periplasmic binding protein-like I"/>
    <property type="match status" value="1"/>
</dbReference>
<comment type="caution">
    <text evidence="5">The sequence shown here is derived from an EMBL/GenBank/DDBJ whole genome shotgun (WGS) entry which is preliminary data.</text>
</comment>
<reference evidence="5 6" key="1">
    <citation type="submission" date="2018-05" db="EMBL/GenBank/DDBJ databases">
        <title>Lujinxingia marina gen. nov. sp. nov., a new facultative anaerobic member of the class Deltaproteobacteria, and proposal of Lujinxingaceae fam. nov.</title>
        <authorList>
            <person name="Li C.-M."/>
        </authorList>
    </citation>
    <scope>NUCLEOTIDE SEQUENCE [LARGE SCALE GENOMIC DNA]</scope>
    <source>
        <strain evidence="5 6">B210</strain>
    </source>
</reference>
<evidence type="ECO:0000256" key="1">
    <source>
        <dbReference type="ARBA" id="ARBA00010062"/>
    </source>
</evidence>
<dbReference type="EMBL" id="QHKO01000002">
    <property type="protein sequence ID" value="RAL23844.1"/>
    <property type="molecule type" value="Genomic_DNA"/>
</dbReference>
<gene>
    <name evidence="5" type="ORF">DL240_06740</name>
</gene>
<organism evidence="5 6">
    <name type="scientific">Lujinxingia litoralis</name>
    <dbReference type="NCBI Taxonomy" id="2211119"/>
    <lineage>
        <taxon>Bacteria</taxon>
        <taxon>Deltaproteobacteria</taxon>
        <taxon>Bradymonadales</taxon>
        <taxon>Lujinxingiaceae</taxon>
        <taxon>Lujinxingia</taxon>
    </lineage>
</organism>
<dbReference type="Proteomes" id="UP000249169">
    <property type="component" value="Unassembled WGS sequence"/>
</dbReference>
<keyword evidence="2" id="KW-0732">Signal</keyword>
<dbReference type="InterPro" id="IPR051010">
    <property type="entry name" value="BCAA_transport"/>
</dbReference>
<accession>A0A328CA29</accession>
<name>A0A328CA29_9DELT</name>
<dbReference type="PANTHER" id="PTHR30483:SF6">
    <property type="entry name" value="PERIPLASMIC BINDING PROTEIN OF ABC TRANSPORTER FOR NATURAL AMINO ACIDS"/>
    <property type="match status" value="1"/>
</dbReference>
<evidence type="ECO:0000313" key="5">
    <source>
        <dbReference type="EMBL" id="RAL23844.1"/>
    </source>
</evidence>
<dbReference type="RefSeq" id="WP_111729102.1">
    <property type="nucleotide sequence ID" value="NZ_QHKO01000002.1"/>
</dbReference>
<evidence type="ECO:0000256" key="3">
    <source>
        <dbReference type="SAM" id="MobiDB-lite"/>
    </source>
</evidence>
<comment type="similarity">
    <text evidence="1">Belongs to the leucine-binding protein family.</text>
</comment>
<dbReference type="OrthoDB" id="7337537at2"/>
<sequence>MTLLRRLTGSTALLVLLLASATLPWSGCSLVLETQTCQSDADCPGGGTCTEDNLCTSARCSEALPCPGGQLCSESGQCVAGGNLLAAPCELSFGNISADNAFNIGVLLPLSGPEAGFGRPLLDAIRLAQSDFNNIGGVLNRPLGLIVCDTQGLDDQALAGASQLVENAGVEAIIGPDYSSQTIDIATSLTIDNEVLLISPSATAATISGLPDNDLVWRTSASDVIQGIGLGELIAFMLRDVVDDEAPKLALLARRDDTYAEGLRHALLEQLPAEVTGGDATRFAPYNYANASAGQTGDDYFDTVSDIIADASVSGEPDLVVILGSGEAWDIASALEDGLSGEPFYVFVDAARNTDLAAQAPETLRGRVWGTAPQNIGESGYAPYISFRLKFRAEYPGQDPDDYQFVANAFDALYVVALGAAGGGFTGPEIARGMKRLSEGTLIEPGQSGAQNAVNILSGEGSVNFRGASGPLNFDEQGDPQASPIALWCLDSEGLPELGVILDDKLAFLPRRCGEGTEEPGDQGDPDADVGADVGPDADSEDTGLNDSARSDAGP</sequence>
<dbReference type="AlphaFoldDB" id="A0A328CA29"/>